<dbReference type="InterPro" id="IPR032675">
    <property type="entry name" value="LRR_dom_sf"/>
</dbReference>
<name>B0Y0D3_ASPFC</name>
<feature type="region of interest" description="Disordered" evidence="1">
    <location>
        <begin position="461"/>
        <end position="488"/>
    </location>
</feature>
<feature type="compositionally biased region" description="Acidic residues" evidence="1">
    <location>
        <begin position="461"/>
        <end position="478"/>
    </location>
</feature>
<dbReference type="AlphaFoldDB" id="B0Y0D3"/>
<evidence type="ECO:0000313" key="3">
    <source>
        <dbReference type="Proteomes" id="UP000001699"/>
    </source>
</evidence>
<dbReference type="Gene3D" id="3.80.10.10">
    <property type="entry name" value="Ribonuclease Inhibitor"/>
    <property type="match status" value="1"/>
</dbReference>
<dbReference type="EMBL" id="DS499596">
    <property type="protein sequence ID" value="EDP52397.1"/>
    <property type="molecule type" value="Genomic_DNA"/>
</dbReference>
<evidence type="ECO:0000313" key="2">
    <source>
        <dbReference type="EMBL" id="EDP52397.1"/>
    </source>
</evidence>
<dbReference type="OrthoDB" id="5426109at2759"/>
<dbReference type="VEuPathDB" id="FungiDB:AFUB_035600"/>
<keyword evidence="3" id="KW-1185">Reference proteome</keyword>
<evidence type="ECO:0000256" key="1">
    <source>
        <dbReference type="SAM" id="MobiDB-lite"/>
    </source>
</evidence>
<proteinExistence type="predicted"/>
<dbReference type="HOGENOM" id="CLU_038614_0_0_1"/>
<sequence length="551" mass="62884">MSNPLLLPEIVASVIENVHQVPDLLNCACVKRMWNVAALKKLYRGSLHDMQFCTPDIGSLNCLFVASRERFARYMSFMKHLLLSTDTMAVEQFAPLEQFAGTASQVVLPASSSPKMKGQDWSTISDLLFTPTIEYLAIDSCYCELAMNGVSYSQGSIIPTFSNLKALTIYKPDAGTGVHELCQMLRCCDLQIFHLDEWARRPADGIGRDDLAEVLLCLRQHQNLEMLALILSHCASPSRSTRVNEQVNTWPRLKALYLQEQPQEWLELLPTLDELQILQLPTISPRPPTFKQTVLGNMQNAEIYGQSPLDFMSLTMQKHSLTSRAAARFDRSSLLRFGEGYYLGEDQFVHLLRAMPHLEFLDLDVKFQMDGETLRELVLHCPRLVVLDLRYTQLHLSIGTMIGLHPFRQLETMRFACIYFKDLPRLQSDAGLTIATLWRRIFPRLRHVACFSDRSHAMEDDWSEESEADNDGTSDDDTSLSSISDFVAGPDGPRVEQFTLRRLWRVLRYGKDWLIYTKIIYVAGQSGDQDDWLACGAFDSVLQCRRIHHEY</sequence>
<accession>B0Y0D3</accession>
<dbReference type="SUPFAM" id="SSF52047">
    <property type="entry name" value="RNI-like"/>
    <property type="match status" value="1"/>
</dbReference>
<organism evidence="2 3">
    <name type="scientific">Aspergillus fumigatus (strain CBS 144.89 / FGSC A1163 / CEA10)</name>
    <name type="common">Neosartorya fumigata</name>
    <dbReference type="NCBI Taxonomy" id="451804"/>
    <lineage>
        <taxon>Eukaryota</taxon>
        <taxon>Fungi</taxon>
        <taxon>Dikarya</taxon>
        <taxon>Ascomycota</taxon>
        <taxon>Pezizomycotina</taxon>
        <taxon>Eurotiomycetes</taxon>
        <taxon>Eurotiomycetidae</taxon>
        <taxon>Eurotiales</taxon>
        <taxon>Aspergillaceae</taxon>
        <taxon>Aspergillus</taxon>
        <taxon>Aspergillus subgen. Fumigati</taxon>
    </lineage>
</organism>
<protein>
    <submittedName>
        <fullName evidence="2">Uncharacterized protein</fullName>
    </submittedName>
</protein>
<dbReference type="Proteomes" id="UP000001699">
    <property type="component" value="Unassembled WGS sequence"/>
</dbReference>
<gene>
    <name evidence="2" type="ORF">AFUB_035600</name>
</gene>
<reference evidence="2 3" key="1">
    <citation type="journal article" date="2008" name="PLoS Genet.">
        <title>Genomic islands in the pathogenic filamentous fungus Aspergillus fumigatus.</title>
        <authorList>
            <person name="Fedorova N.D."/>
            <person name="Khaldi N."/>
            <person name="Joardar V.S."/>
            <person name="Maiti R."/>
            <person name="Amedeo P."/>
            <person name="Anderson M.J."/>
            <person name="Crabtree J."/>
            <person name="Silva J.C."/>
            <person name="Badger J.H."/>
            <person name="Albarraq A."/>
            <person name="Angiuoli S."/>
            <person name="Bussey H."/>
            <person name="Bowyer P."/>
            <person name="Cotty P.J."/>
            <person name="Dyer P.S."/>
            <person name="Egan A."/>
            <person name="Galens K."/>
            <person name="Fraser-Liggett C.M."/>
            <person name="Haas B.J."/>
            <person name="Inman J.M."/>
            <person name="Kent R."/>
            <person name="Lemieux S."/>
            <person name="Malavazi I."/>
            <person name="Orvis J."/>
            <person name="Roemer T."/>
            <person name="Ronning C.M."/>
            <person name="Sundaram J.P."/>
            <person name="Sutton G."/>
            <person name="Turner G."/>
            <person name="Venter J.C."/>
            <person name="White O.R."/>
            <person name="Whitty B.R."/>
            <person name="Youngman P."/>
            <person name="Wolfe K.H."/>
            <person name="Goldman G.H."/>
            <person name="Wortman J.R."/>
            <person name="Jiang B."/>
            <person name="Denning D.W."/>
            <person name="Nierman W.C."/>
        </authorList>
    </citation>
    <scope>NUCLEOTIDE SEQUENCE [LARGE SCALE GENOMIC DNA]</scope>
    <source>
        <strain evidence="3">CBS 144.89 / FGSC A1163 / CEA10</strain>
    </source>
</reference>